<dbReference type="InterPro" id="IPR014729">
    <property type="entry name" value="Rossmann-like_a/b/a_fold"/>
</dbReference>
<dbReference type="SUPFAM" id="SSF48173">
    <property type="entry name" value="Cryptochrome/photolyase FAD-binding domain"/>
    <property type="match status" value="1"/>
</dbReference>
<feature type="binding site" evidence="5">
    <location>
        <position position="257"/>
    </location>
    <ligand>
        <name>FAD</name>
        <dbReference type="ChEBI" id="CHEBI:57692"/>
    </ligand>
</feature>
<feature type="domain" description="Photolyase/cryptochrome alpha/beta" evidence="8">
    <location>
        <begin position="6"/>
        <end position="136"/>
    </location>
</feature>
<dbReference type="PANTHER" id="PTHR11455:SF9">
    <property type="entry name" value="CRYPTOCHROME CIRCADIAN CLOCK 5 ISOFORM X1"/>
    <property type="match status" value="1"/>
</dbReference>
<accession>A0A563U7P6</accession>
<gene>
    <name evidence="9" type="ORF">FPZ43_12980</name>
</gene>
<comment type="cofactor">
    <cofactor evidence="5">
        <name>FAD</name>
        <dbReference type="ChEBI" id="CHEBI:57692"/>
    </cofactor>
    <text evidence="5">Binds 1 FAD per subunit.</text>
</comment>
<comment type="cofactor">
    <cofactor evidence="1">
        <name>(6R)-5,10-methylene-5,6,7,8-tetrahydrofolate</name>
        <dbReference type="ChEBI" id="CHEBI:15636"/>
    </cofactor>
</comment>
<feature type="binding site" evidence="5">
    <location>
        <position position="216"/>
    </location>
    <ligand>
        <name>FAD</name>
        <dbReference type="ChEBI" id="CHEBI:57692"/>
    </ligand>
</feature>
<dbReference type="InterPro" id="IPR006050">
    <property type="entry name" value="DNA_photolyase_N"/>
</dbReference>
<dbReference type="Proteomes" id="UP000320042">
    <property type="component" value="Unassembled WGS sequence"/>
</dbReference>
<dbReference type="Gene3D" id="3.40.50.620">
    <property type="entry name" value="HUPs"/>
    <property type="match status" value="1"/>
</dbReference>
<comment type="caution">
    <text evidence="9">The sequence shown here is derived from an EMBL/GenBank/DDBJ whole genome shotgun (WGS) entry which is preliminary data.</text>
</comment>
<dbReference type="RefSeq" id="WP_146382359.1">
    <property type="nucleotide sequence ID" value="NZ_VOEJ01000006.1"/>
</dbReference>
<dbReference type="Pfam" id="PF03441">
    <property type="entry name" value="FAD_binding_7"/>
    <property type="match status" value="1"/>
</dbReference>
<dbReference type="Pfam" id="PF00875">
    <property type="entry name" value="DNA_photolyase"/>
    <property type="match status" value="1"/>
</dbReference>
<evidence type="ECO:0000256" key="4">
    <source>
        <dbReference type="ARBA" id="ARBA00022991"/>
    </source>
</evidence>
<dbReference type="InterPro" id="IPR018394">
    <property type="entry name" value="DNA_photolyase_1_CS_C"/>
</dbReference>
<dbReference type="InterPro" id="IPR005101">
    <property type="entry name" value="Cryptochr/Photolyase_FAD-bd"/>
</dbReference>
<evidence type="ECO:0000256" key="6">
    <source>
        <dbReference type="PIRSR" id="PIRSR602081-2"/>
    </source>
</evidence>
<comment type="similarity">
    <text evidence="7">Belongs to the DNA photolyase family.</text>
</comment>
<proteinExistence type="inferred from homology"/>
<keyword evidence="9" id="KW-0456">Lyase</keyword>
<feature type="site" description="Electron transfer via tryptophanyl radical" evidence="6">
    <location>
        <position position="344"/>
    </location>
</feature>
<keyword evidence="2 5" id="KW-0285">Flavoprotein</keyword>
<dbReference type="GO" id="GO:0006950">
    <property type="term" value="P:response to stress"/>
    <property type="evidence" value="ECO:0007669"/>
    <property type="project" value="UniProtKB-ARBA"/>
</dbReference>
<dbReference type="PANTHER" id="PTHR11455">
    <property type="entry name" value="CRYPTOCHROME"/>
    <property type="match status" value="1"/>
</dbReference>
<evidence type="ECO:0000256" key="3">
    <source>
        <dbReference type="ARBA" id="ARBA00022827"/>
    </source>
</evidence>
<dbReference type="Gene3D" id="1.25.40.80">
    <property type="match status" value="1"/>
</dbReference>
<dbReference type="PRINTS" id="PR00147">
    <property type="entry name" value="DNAPHOTLYASE"/>
</dbReference>
<feature type="site" description="Electron transfer via tryptophanyl radical" evidence="6">
    <location>
        <position position="291"/>
    </location>
</feature>
<evidence type="ECO:0000256" key="2">
    <source>
        <dbReference type="ARBA" id="ARBA00022630"/>
    </source>
</evidence>
<dbReference type="PROSITE" id="PS51645">
    <property type="entry name" value="PHR_CRY_ALPHA_BETA"/>
    <property type="match status" value="1"/>
</dbReference>
<evidence type="ECO:0000256" key="1">
    <source>
        <dbReference type="ARBA" id="ARBA00001932"/>
    </source>
</evidence>
<evidence type="ECO:0000313" key="10">
    <source>
        <dbReference type="Proteomes" id="UP000320042"/>
    </source>
</evidence>
<dbReference type="PROSITE" id="PS00394">
    <property type="entry name" value="DNA_PHOTOLYASES_1_1"/>
    <property type="match status" value="1"/>
</dbReference>
<organism evidence="9 10">
    <name type="scientific">Mucilaginibacter pallidiroseus</name>
    <dbReference type="NCBI Taxonomy" id="2599295"/>
    <lineage>
        <taxon>Bacteria</taxon>
        <taxon>Pseudomonadati</taxon>
        <taxon>Bacteroidota</taxon>
        <taxon>Sphingobacteriia</taxon>
        <taxon>Sphingobacteriales</taxon>
        <taxon>Sphingobacteriaceae</taxon>
        <taxon>Mucilaginibacter</taxon>
    </lineage>
</organism>
<dbReference type="OrthoDB" id="9772484at2"/>
<dbReference type="InterPro" id="IPR036134">
    <property type="entry name" value="Crypto/Photolyase_FAD-like_sf"/>
</dbReference>
<dbReference type="PROSITE" id="PS00691">
    <property type="entry name" value="DNA_PHOTOLYASES_1_2"/>
    <property type="match status" value="1"/>
</dbReference>
<feature type="binding site" evidence="5">
    <location>
        <begin position="260"/>
        <end position="267"/>
    </location>
    <ligand>
        <name>FAD</name>
        <dbReference type="ChEBI" id="CHEBI:57692"/>
    </ligand>
</feature>
<dbReference type="GO" id="GO:0006139">
    <property type="term" value="P:nucleobase-containing compound metabolic process"/>
    <property type="evidence" value="ECO:0007669"/>
    <property type="project" value="UniProtKB-ARBA"/>
</dbReference>
<dbReference type="GO" id="GO:0009416">
    <property type="term" value="P:response to light stimulus"/>
    <property type="evidence" value="ECO:0007669"/>
    <property type="project" value="TreeGrafter"/>
</dbReference>
<feature type="site" description="Electron transfer via tryptophanyl radical" evidence="6">
    <location>
        <position position="367"/>
    </location>
</feature>
<dbReference type="GO" id="GO:0003904">
    <property type="term" value="F:deoxyribodipyrimidine photo-lyase activity"/>
    <property type="evidence" value="ECO:0007669"/>
    <property type="project" value="TreeGrafter"/>
</dbReference>
<keyword evidence="4 7" id="KW-0157">Chromophore</keyword>
<keyword evidence="10" id="KW-1185">Reference proteome</keyword>
<dbReference type="AlphaFoldDB" id="A0A563U7P6"/>
<dbReference type="GO" id="GO:0071949">
    <property type="term" value="F:FAD binding"/>
    <property type="evidence" value="ECO:0007669"/>
    <property type="project" value="TreeGrafter"/>
</dbReference>
<dbReference type="InterPro" id="IPR002081">
    <property type="entry name" value="Cryptochrome/DNA_photolyase_1"/>
</dbReference>
<keyword evidence="3 5" id="KW-0274">FAD</keyword>
<evidence type="ECO:0000256" key="7">
    <source>
        <dbReference type="RuleBase" id="RU004182"/>
    </source>
</evidence>
<name>A0A563U7P6_9SPHI</name>
<evidence type="ECO:0000313" key="9">
    <source>
        <dbReference type="EMBL" id="TWR27391.1"/>
    </source>
</evidence>
<protein>
    <submittedName>
        <fullName evidence="9">Deoxyribodipyrimidine photo-lyase</fullName>
    </submittedName>
</protein>
<sequence>MDKKAPVSIFWFRRDLRLDDNAGLYHALKSGNPVLPIFIFDKEILDDLEDKDDARVTFIYETIEDLNKQLQKLDSGLQVFYNKPENAWKQLLNDYQVAGVYTNHDYEPYAKERDEAIKADLAKHKIEFKTFKDQVIFEKAEVVKDDGKPYTVFTPYKNKWLQKLKPFYLKAYPNKKHFKNFFKFSPAASPTLKEMGFVKSDQCIPDKKYADVIDDYAEKRDYPAVHGTSRIGLHLRFGTVSIRKCADDANEARNKTWLNELIWREFYSMILYHFPHTAKYAFRPEYDRVEWVNDEKQFAAWCKGETGYPLVDAGMRQLNATGFMHNRVRMVTASFLSKDLLIDWRLGEHYFARKLLDYEMASNVGGWQWAAGSGTDAAPYFRIFNPESQQKKFDPKMEYIKKWVPEYADFSKYPNPIVDHAFARERCLKAFKKALNK</sequence>
<dbReference type="SUPFAM" id="SSF52425">
    <property type="entry name" value="Cryptochrome/photolyase, N-terminal domain"/>
    <property type="match status" value="1"/>
</dbReference>
<reference evidence="9 10" key="1">
    <citation type="submission" date="2019-07" db="EMBL/GenBank/DDBJ databases">
        <authorList>
            <person name="Kim J."/>
        </authorList>
    </citation>
    <scope>NUCLEOTIDE SEQUENCE [LARGE SCALE GENOMIC DNA]</scope>
    <source>
        <strain evidence="10">dk17</strain>
    </source>
</reference>
<dbReference type="Gene3D" id="1.10.579.10">
    <property type="entry name" value="DNA Cyclobutane Dipyrimidine Photolyase, subunit A, domain 3"/>
    <property type="match status" value="1"/>
</dbReference>
<dbReference type="GO" id="GO:0003677">
    <property type="term" value="F:DNA binding"/>
    <property type="evidence" value="ECO:0007669"/>
    <property type="project" value="TreeGrafter"/>
</dbReference>
<evidence type="ECO:0000256" key="5">
    <source>
        <dbReference type="PIRSR" id="PIRSR602081-1"/>
    </source>
</evidence>
<evidence type="ECO:0000259" key="8">
    <source>
        <dbReference type="PROSITE" id="PS51645"/>
    </source>
</evidence>
<dbReference type="InterPro" id="IPR036155">
    <property type="entry name" value="Crypto/Photolyase_N_sf"/>
</dbReference>
<dbReference type="EMBL" id="VOEJ01000006">
    <property type="protein sequence ID" value="TWR27391.1"/>
    <property type="molecule type" value="Genomic_DNA"/>
</dbReference>